<dbReference type="OrthoDB" id="3940739at2759"/>
<dbReference type="RefSeq" id="XP_002584399.1">
    <property type="nucleotide sequence ID" value="XM_002584353.1"/>
</dbReference>
<dbReference type="GeneID" id="8439209"/>
<evidence type="ECO:0000313" key="1">
    <source>
        <dbReference type="EMBL" id="EEP80246.1"/>
    </source>
</evidence>
<sequence>MGGERAKDATLRRPAALRLVGSAWTAIYPPNIPRAVIDTVSMADPPSAKRGTGSNRSHHQFHDLLVSRVGGTGLWRDRPSRNDVSYPQLNRPVQLNLRPSPLYTRTTLKQLTINFQVRDASPFRTQSIARSTSQGLKLRTGMNSNLAPLVPDRIDRRSDGRPVQLPVDPLTYKFSGCFAVKKTNLMMPQDDERPNRNEDFELLPCGCPYDDSTDRKGVPKTLGKRRYHMVGFFEVMFGTFTIDKKNINGSSQNHVFVTNRMNTAQRINFFTVNIIKRRVERELYISVAVDATQANACAARVFQSKKQTVGPDNRNHINASFLDSGSSRRNRFEASSFTINSPATTLTLKLDITPLQCQSGRWAELLIVLQLDALE</sequence>
<keyword evidence="2" id="KW-1185">Reference proteome</keyword>
<dbReference type="AlphaFoldDB" id="C4JRJ9"/>
<proteinExistence type="predicted"/>
<dbReference type="HOGENOM" id="CLU_738091_0_0_1"/>
<dbReference type="Proteomes" id="UP000002058">
    <property type="component" value="Unassembled WGS sequence"/>
</dbReference>
<organism evidence="1 2">
    <name type="scientific">Uncinocarpus reesii (strain UAMH 1704)</name>
    <dbReference type="NCBI Taxonomy" id="336963"/>
    <lineage>
        <taxon>Eukaryota</taxon>
        <taxon>Fungi</taxon>
        <taxon>Dikarya</taxon>
        <taxon>Ascomycota</taxon>
        <taxon>Pezizomycotina</taxon>
        <taxon>Eurotiomycetes</taxon>
        <taxon>Eurotiomycetidae</taxon>
        <taxon>Onygenales</taxon>
        <taxon>Onygenaceae</taxon>
        <taxon>Uncinocarpus</taxon>
    </lineage>
</organism>
<protein>
    <submittedName>
        <fullName evidence="1">Uncharacterized protein</fullName>
    </submittedName>
</protein>
<dbReference type="VEuPathDB" id="FungiDB:UREG_05088"/>
<accession>C4JRJ9</accession>
<dbReference type="InParanoid" id="C4JRJ9"/>
<gene>
    <name evidence="1" type="ORF">UREG_05088</name>
</gene>
<evidence type="ECO:0000313" key="2">
    <source>
        <dbReference type="Proteomes" id="UP000002058"/>
    </source>
</evidence>
<dbReference type="KEGG" id="ure:UREG_05088"/>
<dbReference type="EMBL" id="CH476617">
    <property type="protein sequence ID" value="EEP80246.1"/>
    <property type="molecule type" value="Genomic_DNA"/>
</dbReference>
<reference evidence="2" key="1">
    <citation type="journal article" date="2009" name="Genome Res.">
        <title>Comparative genomic analyses of the human fungal pathogens Coccidioides and their relatives.</title>
        <authorList>
            <person name="Sharpton T.J."/>
            <person name="Stajich J.E."/>
            <person name="Rounsley S.D."/>
            <person name="Gardner M.J."/>
            <person name="Wortman J.R."/>
            <person name="Jordar V.S."/>
            <person name="Maiti R."/>
            <person name="Kodira C.D."/>
            <person name="Neafsey D.E."/>
            <person name="Zeng Q."/>
            <person name="Hung C.-Y."/>
            <person name="McMahan C."/>
            <person name="Muszewska A."/>
            <person name="Grynberg M."/>
            <person name="Mandel M.A."/>
            <person name="Kellner E.M."/>
            <person name="Barker B.M."/>
            <person name="Galgiani J.N."/>
            <person name="Orbach M.J."/>
            <person name="Kirkland T.N."/>
            <person name="Cole G.T."/>
            <person name="Henn M.R."/>
            <person name="Birren B.W."/>
            <person name="Taylor J.W."/>
        </authorList>
    </citation>
    <scope>NUCLEOTIDE SEQUENCE [LARGE SCALE GENOMIC DNA]</scope>
    <source>
        <strain evidence="2">UAMH 1704</strain>
    </source>
</reference>
<name>C4JRJ9_UNCRE</name>